<dbReference type="PANTHER" id="PTHR30469">
    <property type="entry name" value="MULTIDRUG RESISTANCE PROTEIN MDTA"/>
    <property type="match status" value="1"/>
</dbReference>
<dbReference type="EMBL" id="JBHSWE010000001">
    <property type="protein sequence ID" value="MFC6670576.1"/>
    <property type="molecule type" value="Genomic_DNA"/>
</dbReference>
<sequence>MIRKLVPILVFAALAGVSALIMLNRPEARRAAVPTAPLVQVETRILETQPYQVRLQSYGIVRPRTQSTLLPQVSGPITEVSPNFRDGGFFEAGEILLHIDSRDYEAAVATARAGLAQQRQALLEEQAQAEQALQDWRRWAIPKHRRRWYRASRS</sequence>
<accession>A0ABW1ZZB7</accession>
<evidence type="ECO:0000313" key="1">
    <source>
        <dbReference type="EMBL" id="MFC6670576.1"/>
    </source>
</evidence>
<proteinExistence type="predicted"/>
<dbReference type="SUPFAM" id="SSF111369">
    <property type="entry name" value="HlyD-like secretion proteins"/>
    <property type="match status" value="1"/>
</dbReference>
<evidence type="ECO:0008006" key="3">
    <source>
        <dbReference type="Google" id="ProtNLM"/>
    </source>
</evidence>
<evidence type="ECO:0000313" key="2">
    <source>
        <dbReference type="Proteomes" id="UP001596422"/>
    </source>
</evidence>
<dbReference type="Proteomes" id="UP001596422">
    <property type="component" value="Unassembled WGS sequence"/>
</dbReference>
<name>A0ABW1ZZB7_9GAMM</name>
<dbReference type="Gene3D" id="1.10.287.470">
    <property type="entry name" value="Helix hairpin bin"/>
    <property type="match status" value="1"/>
</dbReference>
<dbReference type="Gene3D" id="2.40.50.100">
    <property type="match status" value="1"/>
</dbReference>
<protein>
    <recommendedName>
        <fullName evidence="3">Membrane fusion protein biotin-lipoyl like domain-containing protein</fullName>
    </recommendedName>
</protein>
<gene>
    <name evidence="1" type="ORF">ACFQDL_11110</name>
</gene>
<dbReference type="PANTHER" id="PTHR30469:SF36">
    <property type="entry name" value="BLL3903 PROTEIN"/>
    <property type="match status" value="1"/>
</dbReference>
<dbReference type="RefSeq" id="WP_379909081.1">
    <property type="nucleotide sequence ID" value="NZ_JBHSWE010000001.1"/>
</dbReference>
<organism evidence="1 2">
    <name type="scientific">Marinobacterium aestuariivivens</name>
    <dbReference type="NCBI Taxonomy" id="1698799"/>
    <lineage>
        <taxon>Bacteria</taxon>
        <taxon>Pseudomonadati</taxon>
        <taxon>Pseudomonadota</taxon>
        <taxon>Gammaproteobacteria</taxon>
        <taxon>Oceanospirillales</taxon>
        <taxon>Oceanospirillaceae</taxon>
        <taxon>Marinobacterium</taxon>
    </lineage>
</organism>
<keyword evidence="2" id="KW-1185">Reference proteome</keyword>
<reference evidence="2" key="1">
    <citation type="journal article" date="2019" name="Int. J. Syst. Evol. Microbiol.">
        <title>The Global Catalogue of Microorganisms (GCM) 10K type strain sequencing project: providing services to taxonomists for standard genome sequencing and annotation.</title>
        <authorList>
            <consortium name="The Broad Institute Genomics Platform"/>
            <consortium name="The Broad Institute Genome Sequencing Center for Infectious Disease"/>
            <person name="Wu L."/>
            <person name="Ma J."/>
        </authorList>
    </citation>
    <scope>NUCLEOTIDE SEQUENCE [LARGE SCALE GENOMIC DNA]</scope>
    <source>
        <strain evidence="2">NBRC 111756</strain>
    </source>
</reference>
<comment type="caution">
    <text evidence="1">The sequence shown here is derived from an EMBL/GenBank/DDBJ whole genome shotgun (WGS) entry which is preliminary data.</text>
</comment>